<dbReference type="PROSITE" id="PS51058">
    <property type="entry name" value="ZF_CXXC"/>
    <property type="match status" value="2"/>
</dbReference>
<feature type="region of interest" description="Disordered" evidence="5">
    <location>
        <begin position="224"/>
        <end position="243"/>
    </location>
</feature>
<gene>
    <name evidence="7" type="ORF">OKIOD_LOCUS16499</name>
</gene>
<protein>
    <submittedName>
        <fullName evidence="7">Oidioi.mRNA.OKI2018_I69.chr2.g7734.t1.cds</fullName>
    </submittedName>
</protein>
<keyword evidence="3" id="KW-0862">Zinc</keyword>
<dbReference type="EMBL" id="OU015567">
    <property type="protein sequence ID" value="CAG5113644.1"/>
    <property type="molecule type" value="Genomic_DNA"/>
</dbReference>
<dbReference type="Proteomes" id="UP001158576">
    <property type="component" value="Chromosome 2"/>
</dbReference>
<feature type="domain" description="CXXC-type" evidence="6">
    <location>
        <begin position="486"/>
        <end position="534"/>
    </location>
</feature>
<proteinExistence type="predicted"/>
<keyword evidence="2 4" id="KW-0863">Zinc-finger</keyword>
<accession>A0ABN7TCZ6</accession>
<organism evidence="7 8">
    <name type="scientific">Oikopleura dioica</name>
    <name type="common">Tunicate</name>
    <dbReference type="NCBI Taxonomy" id="34765"/>
    <lineage>
        <taxon>Eukaryota</taxon>
        <taxon>Metazoa</taxon>
        <taxon>Chordata</taxon>
        <taxon>Tunicata</taxon>
        <taxon>Appendicularia</taxon>
        <taxon>Copelata</taxon>
        <taxon>Oikopleuridae</taxon>
        <taxon>Oikopleura</taxon>
    </lineage>
</organism>
<feature type="compositionally biased region" description="Polar residues" evidence="5">
    <location>
        <begin position="27"/>
        <end position="42"/>
    </location>
</feature>
<feature type="domain" description="CXXC-type" evidence="6">
    <location>
        <begin position="374"/>
        <end position="421"/>
    </location>
</feature>
<evidence type="ECO:0000313" key="7">
    <source>
        <dbReference type="EMBL" id="CAG5113644.1"/>
    </source>
</evidence>
<evidence type="ECO:0000256" key="2">
    <source>
        <dbReference type="ARBA" id="ARBA00022771"/>
    </source>
</evidence>
<feature type="compositionally biased region" description="Basic and acidic residues" evidence="5">
    <location>
        <begin position="279"/>
        <end position="294"/>
    </location>
</feature>
<evidence type="ECO:0000259" key="6">
    <source>
        <dbReference type="PROSITE" id="PS51058"/>
    </source>
</evidence>
<evidence type="ECO:0000313" key="8">
    <source>
        <dbReference type="Proteomes" id="UP001158576"/>
    </source>
</evidence>
<keyword evidence="8" id="KW-1185">Reference proteome</keyword>
<name>A0ABN7TCZ6_OIKDI</name>
<evidence type="ECO:0000256" key="4">
    <source>
        <dbReference type="PROSITE-ProRule" id="PRU00509"/>
    </source>
</evidence>
<dbReference type="InterPro" id="IPR002857">
    <property type="entry name" value="Znf_CXXC"/>
</dbReference>
<sequence>MNGVAVQPIVTQPISTPAPVQDEPQLHDSSQTDQPPQTVQNGHKTEHSVKQEAQKIENQTAINTIAKICSVAAPHGFLLVHSPEKVDDKRVQFVRLMQLAEDPIFDVSASYIIHIYKDLLWDLTIHGRKVCPELALPNFPERVTHDTAELFFSSVLKIKICPGVQVAENICRSISTLGTAVFLDNDNNRVAVEDRFSRTVRHVDCEIVQAGGVKCLACERWTPPATPQQQPLKPKPRAVVAQNGSPQISLKLAQTTPNGAPTNHHRLQAQLSQENGFSPEKKAGHDLLPKKRRHQEASVKIEVSGSDSSINGVNQAVSANGQHQIQAQSQGNGGPPVKVSHMTSGLSLLADSAAARMPLTADRPNMREQLLAKAVEKKQACGRCDRCQRLDDCGQCDYCLDKPKFGGPNTKRRKCRLRTCVYYRQSQIRGCRRSTGSTGSRKDSESSYEVKNGDEKRVQIGIIDQKGEIARIEKTPPKSPNEGGGSYRRRPTFQCHKCEPCGAPDCGSCRFCLDKPKFGGPGRLKQKCIERRCILEKQSDDQHSPRTSSTMISSINVSKKTEKQPEYVLAYTQPDQKPTTAKIEIKAPGGFMPLFKPVTVTPPVVIDRSASNGSTVAHPIHTQHQPAVVLPKRELTVEQTPLVKREDIIQDQGTIAVSEGEHLTDEDEEIQVDA</sequence>
<keyword evidence="1" id="KW-0479">Metal-binding</keyword>
<feature type="region of interest" description="Disordered" evidence="5">
    <location>
        <begin position="1"/>
        <end position="48"/>
    </location>
</feature>
<evidence type="ECO:0000256" key="1">
    <source>
        <dbReference type="ARBA" id="ARBA00022723"/>
    </source>
</evidence>
<evidence type="ECO:0000256" key="5">
    <source>
        <dbReference type="SAM" id="MobiDB-lite"/>
    </source>
</evidence>
<evidence type="ECO:0000256" key="3">
    <source>
        <dbReference type="ARBA" id="ARBA00022833"/>
    </source>
</evidence>
<reference evidence="7 8" key="1">
    <citation type="submission" date="2021-04" db="EMBL/GenBank/DDBJ databases">
        <authorList>
            <person name="Bliznina A."/>
        </authorList>
    </citation>
    <scope>NUCLEOTIDE SEQUENCE [LARGE SCALE GENOMIC DNA]</scope>
</reference>
<feature type="region of interest" description="Disordered" evidence="5">
    <location>
        <begin position="432"/>
        <end position="456"/>
    </location>
</feature>
<feature type="region of interest" description="Disordered" evidence="5">
    <location>
        <begin position="272"/>
        <end position="294"/>
    </location>
</feature>
<dbReference type="Pfam" id="PF02008">
    <property type="entry name" value="zf-CXXC"/>
    <property type="match status" value="2"/>
</dbReference>